<evidence type="ECO:0000313" key="7">
    <source>
        <dbReference type="Proteomes" id="UP000252792"/>
    </source>
</evidence>
<keyword evidence="2 4" id="KW-1133">Transmembrane helix</keyword>
<dbReference type="RefSeq" id="WP_206610569.1">
    <property type="nucleotide sequence ID" value="NZ_QNSE01000006.1"/>
</dbReference>
<name>A0A366JAL3_9GAMM</name>
<evidence type="ECO:0000256" key="2">
    <source>
        <dbReference type="ARBA" id="ARBA00022989"/>
    </source>
</evidence>
<dbReference type="SUPFAM" id="SSF103473">
    <property type="entry name" value="MFS general substrate transporter"/>
    <property type="match status" value="1"/>
</dbReference>
<feature type="transmembrane region" description="Helical" evidence="4">
    <location>
        <begin position="216"/>
        <end position="238"/>
    </location>
</feature>
<dbReference type="PANTHER" id="PTHR23546">
    <property type="entry name" value="TRANSPORT PROTEIN"/>
    <property type="match status" value="1"/>
</dbReference>
<feature type="transmembrane region" description="Helical" evidence="4">
    <location>
        <begin position="74"/>
        <end position="97"/>
    </location>
</feature>
<dbReference type="Gene3D" id="1.20.1250.20">
    <property type="entry name" value="MFS general substrate transporter like domains"/>
    <property type="match status" value="1"/>
</dbReference>
<reference evidence="6 7" key="1">
    <citation type="submission" date="2018-06" db="EMBL/GenBank/DDBJ databases">
        <title>Genomic Encyclopedia of Type Strains, Phase III (KMG-III): the genomes of soil and plant-associated and newly described type strains.</title>
        <authorList>
            <person name="Whitman W."/>
        </authorList>
    </citation>
    <scope>NUCLEOTIDE SEQUENCE [LARGE SCALE GENOMIC DNA]</scope>
    <source>
        <strain evidence="6 7">CECT 7377</strain>
    </source>
</reference>
<evidence type="ECO:0000259" key="5">
    <source>
        <dbReference type="PROSITE" id="PS50850"/>
    </source>
</evidence>
<proteinExistence type="predicted"/>
<feature type="transmembrane region" description="Helical" evidence="4">
    <location>
        <begin position="171"/>
        <end position="190"/>
    </location>
</feature>
<feature type="transmembrane region" description="Helical" evidence="4">
    <location>
        <begin position="145"/>
        <end position="165"/>
    </location>
</feature>
<feature type="transmembrane region" description="Helical" evidence="4">
    <location>
        <begin position="42"/>
        <end position="62"/>
    </location>
</feature>
<organism evidence="6 7">
    <name type="scientific">Marinomonas rhizomae</name>
    <dbReference type="NCBI Taxonomy" id="491948"/>
    <lineage>
        <taxon>Bacteria</taxon>
        <taxon>Pseudomonadati</taxon>
        <taxon>Pseudomonadota</taxon>
        <taxon>Gammaproteobacteria</taxon>
        <taxon>Oceanospirillales</taxon>
        <taxon>Oceanospirillaceae</taxon>
        <taxon>Marinomonas</taxon>
    </lineage>
</organism>
<gene>
    <name evidence="6" type="ORF">DFP80_10685</name>
</gene>
<feature type="transmembrane region" description="Helical" evidence="4">
    <location>
        <begin position="250"/>
        <end position="270"/>
    </location>
</feature>
<comment type="caution">
    <text evidence="6">The sequence shown here is derived from an EMBL/GenBank/DDBJ whole genome shotgun (WGS) entry which is preliminary data.</text>
</comment>
<dbReference type="PROSITE" id="PS50850">
    <property type="entry name" value="MFS"/>
    <property type="match status" value="1"/>
</dbReference>
<dbReference type="EMBL" id="QNSE01000006">
    <property type="protein sequence ID" value="RBP83440.1"/>
    <property type="molecule type" value="Genomic_DNA"/>
</dbReference>
<keyword evidence="7" id="KW-1185">Reference proteome</keyword>
<evidence type="ECO:0000256" key="3">
    <source>
        <dbReference type="ARBA" id="ARBA00023136"/>
    </source>
</evidence>
<keyword evidence="1 4" id="KW-0812">Transmembrane</keyword>
<feature type="transmembrane region" description="Helical" evidence="4">
    <location>
        <begin position="306"/>
        <end position="328"/>
    </location>
</feature>
<feature type="transmembrane region" description="Helical" evidence="4">
    <location>
        <begin position="340"/>
        <end position="364"/>
    </location>
</feature>
<dbReference type="CDD" id="cd17330">
    <property type="entry name" value="MFS_SLC46_TetA_like"/>
    <property type="match status" value="1"/>
</dbReference>
<evidence type="ECO:0000256" key="4">
    <source>
        <dbReference type="SAM" id="Phobius"/>
    </source>
</evidence>
<accession>A0A366JAL3</accession>
<dbReference type="Proteomes" id="UP000252792">
    <property type="component" value="Unassembled WGS sequence"/>
</dbReference>
<keyword evidence="3 4" id="KW-0472">Membrane</keyword>
<feature type="transmembrane region" description="Helical" evidence="4">
    <location>
        <begin position="12"/>
        <end position="30"/>
    </location>
</feature>
<dbReference type="InterPro" id="IPR020846">
    <property type="entry name" value="MFS_dom"/>
</dbReference>
<protein>
    <submittedName>
        <fullName evidence="6">Putative MFS family arabinose efflux permease</fullName>
    </submittedName>
</protein>
<evidence type="ECO:0000313" key="6">
    <source>
        <dbReference type="EMBL" id="RBP83440.1"/>
    </source>
</evidence>
<feature type="transmembrane region" description="Helical" evidence="4">
    <location>
        <begin position="282"/>
        <end position="300"/>
    </location>
</feature>
<dbReference type="InterPro" id="IPR036259">
    <property type="entry name" value="MFS_trans_sf"/>
</dbReference>
<sequence>MNRKIQNETTALMILNMLCLTAMMAFIPVVGPVVRKLQMSEWHGGLVVTVAGVLWMFMARYWGRLSDRLGRKKVLLRAASGYTVSFFLMAIILDVMLAEPPPLWVSLAALLILRGSVGAFYAALPSVSAARIADITEPKKRPSAMAKLGVANGVGMVAGPAIGGLLVQDSLILPLYAAIMLPLFGIVWLIKKVPTDKEHVATTSPPLALKDKRLRLPLWAIFLAMSSVLTAQMIVGFYTMDIIHLDAHDAARVAGIAMATVGVVLILVQAGLSKMKELNPRWCIAVGAFIGSLGFILLTVSSGVFGLITCYAIIAFGMAFVFPSVQALAANRVSDKEQGIAAGSVAAVQGLSMVITPLICTLAYEIKPQIPYLMAAIALIILTLITMLQKENKDKVKPISYSS</sequence>
<feature type="transmembrane region" description="Helical" evidence="4">
    <location>
        <begin position="103"/>
        <end position="124"/>
    </location>
</feature>
<dbReference type="InterPro" id="IPR011701">
    <property type="entry name" value="MFS"/>
</dbReference>
<dbReference type="GO" id="GO:0022857">
    <property type="term" value="F:transmembrane transporter activity"/>
    <property type="evidence" value="ECO:0007669"/>
    <property type="project" value="InterPro"/>
</dbReference>
<dbReference type="AlphaFoldDB" id="A0A366JAL3"/>
<feature type="domain" description="Major facilitator superfamily (MFS) profile" evidence="5">
    <location>
        <begin position="1"/>
        <end position="393"/>
    </location>
</feature>
<feature type="transmembrane region" description="Helical" evidence="4">
    <location>
        <begin position="370"/>
        <end position="388"/>
    </location>
</feature>
<dbReference type="Pfam" id="PF07690">
    <property type="entry name" value="MFS_1"/>
    <property type="match status" value="1"/>
</dbReference>
<evidence type="ECO:0000256" key="1">
    <source>
        <dbReference type="ARBA" id="ARBA00022692"/>
    </source>
</evidence>
<dbReference type="PANTHER" id="PTHR23546:SF1">
    <property type="entry name" value="MEMBRANE PROTEIN"/>
    <property type="match status" value="1"/>
</dbReference>